<keyword evidence="4" id="KW-1185">Reference proteome</keyword>
<protein>
    <recommendedName>
        <fullName evidence="5">DUF3035 domain-containing protein</fullName>
    </recommendedName>
</protein>
<proteinExistence type="predicted"/>
<feature type="signal peptide" evidence="2">
    <location>
        <begin position="1"/>
        <end position="21"/>
    </location>
</feature>
<comment type="caution">
    <text evidence="3">The sequence shown here is derived from an EMBL/GenBank/DDBJ whole genome shotgun (WGS) entry which is preliminary data.</text>
</comment>
<dbReference type="PROSITE" id="PS51257">
    <property type="entry name" value="PROKAR_LIPOPROTEIN"/>
    <property type="match status" value="1"/>
</dbReference>
<dbReference type="EMBL" id="BPQP01000049">
    <property type="protein sequence ID" value="GJD95994.1"/>
    <property type="molecule type" value="Genomic_DNA"/>
</dbReference>
<evidence type="ECO:0000256" key="1">
    <source>
        <dbReference type="SAM" id="MobiDB-lite"/>
    </source>
</evidence>
<accession>A0ABQ4RYV0</accession>
<evidence type="ECO:0000256" key="2">
    <source>
        <dbReference type="SAM" id="SignalP"/>
    </source>
</evidence>
<keyword evidence="2" id="KW-0732">Signal</keyword>
<feature type="region of interest" description="Disordered" evidence="1">
    <location>
        <begin position="69"/>
        <end position="110"/>
    </location>
</feature>
<evidence type="ECO:0008006" key="5">
    <source>
        <dbReference type="Google" id="ProtNLM"/>
    </source>
</evidence>
<dbReference type="Proteomes" id="UP001055125">
    <property type="component" value="Unassembled WGS sequence"/>
</dbReference>
<feature type="compositionally biased region" description="Low complexity" evidence="1">
    <location>
        <begin position="95"/>
        <end position="110"/>
    </location>
</feature>
<evidence type="ECO:0000313" key="4">
    <source>
        <dbReference type="Proteomes" id="UP001055125"/>
    </source>
</evidence>
<name>A0ABQ4RYV0_9HYPH</name>
<feature type="chain" id="PRO_5047125144" description="DUF3035 domain-containing protein" evidence="2">
    <location>
        <begin position="22"/>
        <end position="110"/>
    </location>
</feature>
<dbReference type="RefSeq" id="WP_238245114.1">
    <property type="nucleotide sequence ID" value="NZ_BPQP01000049.1"/>
</dbReference>
<feature type="compositionally biased region" description="Basic and acidic residues" evidence="1">
    <location>
        <begin position="73"/>
        <end position="94"/>
    </location>
</feature>
<evidence type="ECO:0000313" key="3">
    <source>
        <dbReference type="EMBL" id="GJD95994.1"/>
    </source>
</evidence>
<gene>
    <name evidence="3" type="ORF">OCOJLMKI_3211</name>
</gene>
<sequence>MKRLRFSFAVLAGALLTGGCASDVNPLRDAYVGAGMPSRQAKPADFVAESRTQASGEFLPVGVSAPQRPIRAKSSEGAKALEAELEGARSRNEAQGRAAASAGRAAAPPQ</sequence>
<organism evidence="3 4">
    <name type="scientific">Methylobacterium iners</name>
    <dbReference type="NCBI Taxonomy" id="418707"/>
    <lineage>
        <taxon>Bacteria</taxon>
        <taxon>Pseudomonadati</taxon>
        <taxon>Pseudomonadota</taxon>
        <taxon>Alphaproteobacteria</taxon>
        <taxon>Hyphomicrobiales</taxon>
        <taxon>Methylobacteriaceae</taxon>
        <taxon>Methylobacterium</taxon>
    </lineage>
</organism>
<reference evidence="3" key="1">
    <citation type="journal article" date="2021" name="Front. Microbiol.">
        <title>Comprehensive Comparative Genomics and Phenotyping of Methylobacterium Species.</title>
        <authorList>
            <person name="Alessa O."/>
            <person name="Ogura Y."/>
            <person name="Fujitani Y."/>
            <person name="Takami H."/>
            <person name="Hayashi T."/>
            <person name="Sahin N."/>
            <person name="Tani A."/>
        </authorList>
    </citation>
    <scope>NUCLEOTIDE SEQUENCE</scope>
    <source>
        <strain evidence="3">DSM 19015</strain>
    </source>
</reference>
<reference evidence="3" key="2">
    <citation type="submission" date="2021-08" db="EMBL/GenBank/DDBJ databases">
        <authorList>
            <person name="Tani A."/>
            <person name="Ola A."/>
            <person name="Ogura Y."/>
            <person name="Katsura K."/>
            <person name="Hayashi T."/>
        </authorList>
    </citation>
    <scope>NUCLEOTIDE SEQUENCE</scope>
    <source>
        <strain evidence="3">DSM 19015</strain>
    </source>
</reference>